<dbReference type="FunFam" id="3.40.50.720:FF:000121">
    <property type="entry name" value="Prostaglandin reductase 2"/>
    <property type="match status" value="1"/>
</dbReference>
<feature type="domain" description="Enoyl reductase (ER)" evidence="2">
    <location>
        <begin position="18"/>
        <end position="334"/>
    </location>
</feature>
<dbReference type="InterPro" id="IPR013149">
    <property type="entry name" value="ADH-like_C"/>
</dbReference>
<dbReference type="InterPro" id="IPR036291">
    <property type="entry name" value="NAD(P)-bd_dom_sf"/>
</dbReference>
<dbReference type="SUPFAM" id="SSF51735">
    <property type="entry name" value="NAD(P)-binding Rossmann-fold domains"/>
    <property type="match status" value="1"/>
</dbReference>
<sequence length="336" mass="37312">MKIENRFWIMKQLPVGNNFEDALEIKKESEMEVPEGFFVTKNSYLSMDAGTRMYMTDREDSYQPPIPIGEKLMGTVLGEIIESKHPNYKVGEKLRSYGQWSDYSLVDPNSMYPSKVDVSNTELVNYVGIFGANGWTAYTGVIDIGRVKVGDTFVVSAAAGCTGLMAGQIAKISGCKVIGIAGADKKCDLICKEYGFDGAINYKKDDVSAKLKDLCPEGVNVYFDNVAGNILDAVLENMAIFGTIAVCGLLENYSSSERLPGPYNYDLILMKRLRFEGFFSPDFYHREIEINPILRNWSNKGLLNLPIEITEGLENLPAAYSKLFEGLNIGKVVVKV</sequence>
<dbReference type="AlphaFoldDB" id="A0A381ZJB1"/>
<evidence type="ECO:0000259" key="2">
    <source>
        <dbReference type="SMART" id="SM00829"/>
    </source>
</evidence>
<dbReference type="Pfam" id="PF00107">
    <property type="entry name" value="ADH_zinc_N"/>
    <property type="match status" value="1"/>
</dbReference>
<proteinExistence type="predicted"/>
<dbReference type="InterPro" id="IPR011032">
    <property type="entry name" value="GroES-like_sf"/>
</dbReference>
<keyword evidence="1" id="KW-0560">Oxidoreductase</keyword>
<dbReference type="SUPFAM" id="SSF50129">
    <property type="entry name" value="GroES-like"/>
    <property type="match status" value="1"/>
</dbReference>
<name>A0A381ZJB1_9ZZZZ</name>
<gene>
    <name evidence="3" type="ORF">METZ01_LOCUS142184</name>
</gene>
<evidence type="ECO:0000313" key="3">
    <source>
        <dbReference type="EMBL" id="SVA89330.1"/>
    </source>
</evidence>
<dbReference type="InterPro" id="IPR045010">
    <property type="entry name" value="MDR_fam"/>
</dbReference>
<dbReference type="EMBL" id="UINC01021548">
    <property type="protein sequence ID" value="SVA89330.1"/>
    <property type="molecule type" value="Genomic_DNA"/>
</dbReference>
<dbReference type="Gene3D" id="3.40.50.720">
    <property type="entry name" value="NAD(P)-binding Rossmann-like Domain"/>
    <property type="match status" value="1"/>
</dbReference>
<dbReference type="InterPro" id="IPR041694">
    <property type="entry name" value="ADH_N_2"/>
</dbReference>
<dbReference type="SMART" id="SM00829">
    <property type="entry name" value="PKS_ER"/>
    <property type="match status" value="1"/>
</dbReference>
<evidence type="ECO:0000256" key="1">
    <source>
        <dbReference type="ARBA" id="ARBA00023002"/>
    </source>
</evidence>
<organism evidence="3">
    <name type="scientific">marine metagenome</name>
    <dbReference type="NCBI Taxonomy" id="408172"/>
    <lineage>
        <taxon>unclassified sequences</taxon>
        <taxon>metagenomes</taxon>
        <taxon>ecological metagenomes</taxon>
    </lineage>
</organism>
<dbReference type="PANTHER" id="PTHR43205">
    <property type="entry name" value="PROSTAGLANDIN REDUCTASE"/>
    <property type="match status" value="1"/>
</dbReference>
<dbReference type="Gene3D" id="3.90.180.10">
    <property type="entry name" value="Medium-chain alcohol dehydrogenases, catalytic domain"/>
    <property type="match status" value="1"/>
</dbReference>
<dbReference type="InterPro" id="IPR020843">
    <property type="entry name" value="ER"/>
</dbReference>
<dbReference type="CDD" id="cd05288">
    <property type="entry name" value="PGDH"/>
    <property type="match status" value="1"/>
</dbReference>
<dbReference type="GO" id="GO:0016628">
    <property type="term" value="F:oxidoreductase activity, acting on the CH-CH group of donors, NAD or NADP as acceptor"/>
    <property type="evidence" value="ECO:0007669"/>
    <property type="project" value="InterPro"/>
</dbReference>
<reference evidence="3" key="1">
    <citation type="submission" date="2018-05" db="EMBL/GenBank/DDBJ databases">
        <authorList>
            <person name="Lanie J.A."/>
            <person name="Ng W.-L."/>
            <person name="Kazmierczak K.M."/>
            <person name="Andrzejewski T.M."/>
            <person name="Davidsen T.M."/>
            <person name="Wayne K.J."/>
            <person name="Tettelin H."/>
            <person name="Glass J.I."/>
            <person name="Rusch D."/>
            <person name="Podicherti R."/>
            <person name="Tsui H.-C.T."/>
            <person name="Winkler M.E."/>
        </authorList>
    </citation>
    <scope>NUCLEOTIDE SEQUENCE</scope>
</reference>
<dbReference type="Pfam" id="PF16884">
    <property type="entry name" value="ADH_N_2"/>
    <property type="match status" value="1"/>
</dbReference>
<protein>
    <recommendedName>
        <fullName evidence="2">Enoyl reductase (ER) domain-containing protein</fullName>
    </recommendedName>
</protein>
<dbReference type="PANTHER" id="PTHR43205:SF7">
    <property type="entry name" value="PROSTAGLANDIN REDUCTASE 1"/>
    <property type="match status" value="1"/>
</dbReference>
<accession>A0A381ZJB1</accession>